<protein>
    <submittedName>
        <fullName evidence="2">Uncharacterized protein</fullName>
    </submittedName>
</protein>
<reference evidence="2 3" key="1">
    <citation type="submission" date="2021-06" db="EMBL/GenBank/DDBJ databases">
        <title>Caerostris extrusa draft genome.</title>
        <authorList>
            <person name="Kono N."/>
            <person name="Arakawa K."/>
        </authorList>
    </citation>
    <scope>NUCLEOTIDE SEQUENCE [LARGE SCALE GENOMIC DNA]</scope>
</reference>
<evidence type="ECO:0000313" key="2">
    <source>
        <dbReference type="EMBL" id="GIY35892.1"/>
    </source>
</evidence>
<sequence length="80" mass="9018">MLYSNSSRSNPHLFLLTRKANNFFLTLPLSCSPHPREKAPLDHPPTSEKQTRNISRSVEHAADKSKRKPLTSVSPPQVRA</sequence>
<name>A0AAV4STL6_CAEEX</name>
<feature type="compositionally biased region" description="Polar residues" evidence="1">
    <location>
        <begin position="71"/>
        <end position="80"/>
    </location>
</feature>
<dbReference type="EMBL" id="BPLR01009976">
    <property type="protein sequence ID" value="GIY35892.1"/>
    <property type="molecule type" value="Genomic_DNA"/>
</dbReference>
<proteinExistence type="predicted"/>
<gene>
    <name evidence="2" type="ORF">CEXT_424921</name>
</gene>
<organism evidence="2 3">
    <name type="scientific">Caerostris extrusa</name>
    <name type="common">Bark spider</name>
    <name type="synonym">Caerostris bankana</name>
    <dbReference type="NCBI Taxonomy" id="172846"/>
    <lineage>
        <taxon>Eukaryota</taxon>
        <taxon>Metazoa</taxon>
        <taxon>Ecdysozoa</taxon>
        <taxon>Arthropoda</taxon>
        <taxon>Chelicerata</taxon>
        <taxon>Arachnida</taxon>
        <taxon>Araneae</taxon>
        <taxon>Araneomorphae</taxon>
        <taxon>Entelegynae</taxon>
        <taxon>Araneoidea</taxon>
        <taxon>Araneidae</taxon>
        <taxon>Caerostris</taxon>
    </lineage>
</organism>
<feature type="compositionally biased region" description="Basic and acidic residues" evidence="1">
    <location>
        <begin position="34"/>
        <end position="64"/>
    </location>
</feature>
<evidence type="ECO:0000313" key="3">
    <source>
        <dbReference type="Proteomes" id="UP001054945"/>
    </source>
</evidence>
<accession>A0AAV4STL6</accession>
<keyword evidence="3" id="KW-1185">Reference proteome</keyword>
<dbReference type="AlphaFoldDB" id="A0AAV4STL6"/>
<comment type="caution">
    <text evidence="2">The sequence shown here is derived from an EMBL/GenBank/DDBJ whole genome shotgun (WGS) entry which is preliminary data.</text>
</comment>
<dbReference type="Proteomes" id="UP001054945">
    <property type="component" value="Unassembled WGS sequence"/>
</dbReference>
<feature type="region of interest" description="Disordered" evidence="1">
    <location>
        <begin position="31"/>
        <end position="80"/>
    </location>
</feature>
<evidence type="ECO:0000256" key="1">
    <source>
        <dbReference type="SAM" id="MobiDB-lite"/>
    </source>
</evidence>